<protein>
    <submittedName>
        <fullName evidence="1">Uncharacterized protein</fullName>
    </submittedName>
</protein>
<proteinExistence type="predicted"/>
<dbReference type="Proteomes" id="UP000032679">
    <property type="component" value="Unassembled WGS sequence"/>
</dbReference>
<organism evidence="1 2">
    <name type="scientific">Tanticharoenia sakaeratensis NBRC 103193</name>
    <dbReference type="NCBI Taxonomy" id="1231623"/>
    <lineage>
        <taxon>Bacteria</taxon>
        <taxon>Pseudomonadati</taxon>
        <taxon>Pseudomonadota</taxon>
        <taxon>Alphaproteobacteria</taxon>
        <taxon>Acetobacterales</taxon>
        <taxon>Acetobacteraceae</taxon>
        <taxon>Tanticharoenia</taxon>
    </lineage>
</organism>
<accession>A0A0D6ML01</accession>
<dbReference type="EMBL" id="BALE01000017">
    <property type="protein sequence ID" value="GAN54156.1"/>
    <property type="molecule type" value="Genomic_DNA"/>
</dbReference>
<evidence type="ECO:0000313" key="2">
    <source>
        <dbReference type="Proteomes" id="UP000032679"/>
    </source>
</evidence>
<sequence length="86" mass="9663">MVMLGGTKAASWSRGSGFGPVWAAQADRIALRAQAMAARMRGRAPACREREVTACLMRRFECVRKPRIIRPIMRYFPNVAKVRPLS</sequence>
<evidence type="ECO:0000313" key="1">
    <source>
        <dbReference type="EMBL" id="GAN54156.1"/>
    </source>
</evidence>
<gene>
    <name evidence="1" type="ORF">Tasa_017_039</name>
</gene>
<dbReference type="STRING" id="1231623.Tasa_017_039"/>
<name>A0A0D6ML01_9PROT</name>
<reference evidence="1 2" key="1">
    <citation type="submission" date="2012-10" db="EMBL/GenBank/DDBJ databases">
        <title>Genome sequencing of Tanticharoenia sakaeratensis NBRC 103193.</title>
        <authorList>
            <person name="Azuma Y."/>
            <person name="Hadano H."/>
            <person name="Hirakawa H."/>
            <person name="Matsushita K."/>
        </authorList>
    </citation>
    <scope>NUCLEOTIDE SEQUENCE [LARGE SCALE GENOMIC DNA]</scope>
    <source>
        <strain evidence="1 2">NBRC 103193</strain>
    </source>
</reference>
<comment type="caution">
    <text evidence="1">The sequence shown here is derived from an EMBL/GenBank/DDBJ whole genome shotgun (WGS) entry which is preliminary data.</text>
</comment>
<dbReference type="AlphaFoldDB" id="A0A0D6ML01"/>
<keyword evidence="2" id="KW-1185">Reference proteome</keyword>